<dbReference type="InterPro" id="IPR013324">
    <property type="entry name" value="RNA_pol_sigma_r3/r4-like"/>
</dbReference>
<evidence type="ECO:0000313" key="10">
    <source>
        <dbReference type="EMBL" id="STQ91640.1"/>
    </source>
</evidence>
<dbReference type="EMBL" id="UGHR01000001">
    <property type="protein sequence ID" value="STQ91640.1"/>
    <property type="molecule type" value="Genomic_DNA"/>
</dbReference>
<keyword evidence="13" id="KW-1185">Reference proteome</keyword>
<dbReference type="GO" id="GO:0005737">
    <property type="term" value="C:cytoplasm"/>
    <property type="evidence" value="ECO:0007669"/>
    <property type="project" value="UniProtKB-SubCell"/>
</dbReference>
<feature type="DNA-binding region" description="H-T-H motif" evidence="6">
    <location>
        <begin position="281"/>
        <end position="300"/>
    </location>
</feature>
<dbReference type="Gene3D" id="1.10.601.10">
    <property type="entry name" value="RNA Polymerase Primary Sigma Factor"/>
    <property type="match status" value="1"/>
</dbReference>
<feature type="domain" description="RNA polymerase sigma-70" evidence="9">
    <location>
        <begin position="280"/>
        <end position="306"/>
    </location>
</feature>
<dbReference type="Pfam" id="PF04539">
    <property type="entry name" value="Sigma70_r3"/>
    <property type="match status" value="1"/>
</dbReference>
<dbReference type="RefSeq" id="WP_115227827.1">
    <property type="nucleotide sequence ID" value="NZ_SMBT01000015.1"/>
</dbReference>
<dbReference type="PRINTS" id="PR00046">
    <property type="entry name" value="SIGMA70FCT"/>
</dbReference>
<comment type="similarity">
    <text evidence="6">Belongs to the sigma-70 factor family. RpoS subfamily.</text>
</comment>
<dbReference type="Pfam" id="PF04542">
    <property type="entry name" value="Sigma70_r2"/>
    <property type="match status" value="1"/>
</dbReference>
<evidence type="ECO:0000259" key="8">
    <source>
        <dbReference type="PROSITE" id="PS00715"/>
    </source>
</evidence>
<dbReference type="OrthoDB" id="9809557at2"/>
<organism evidence="10 12">
    <name type="scientific">Iodobacter fluviatilis</name>
    <dbReference type="NCBI Taxonomy" id="537"/>
    <lineage>
        <taxon>Bacteria</taxon>
        <taxon>Pseudomonadati</taxon>
        <taxon>Pseudomonadota</taxon>
        <taxon>Betaproteobacteria</taxon>
        <taxon>Neisseriales</taxon>
        <taxon>Chitinibacteraceae</taxon>
        <taxon>Iodobacter</taxon>
    </lineage>
</organism>
<evidence type="ECO:0000256" key="1">
    <source>
        <dbReference type="ARBA" id="ARBA00022490"/>
    </source>
</evidence>
<dbReference type="PANTHER" id="PTHR30603">
    <property type="entry name" value="RNA POLYMERASE SIGMA FACTOR RPO"/>
    <property type="match status" value="1"/>
</dbReference>
<dbReference type="InterPro" id="IPR014284">
    <property type="entry name" value="RNA_pol_sigma-70_dom"/>
</dbReference>
<sequence length="321" mass="37064">MNDQLDILEEELLEEADDLEKAEQEDGSEIEAEPAADEAEAHVHESTGDVTQIYLNEIGQSKLLTPDEERALSRKVVQGDFQARQKMIEHNLRLVVNIAKHYINRGMTLLDLIEEGNIGLMHALEKFDPERGFRFSTYATWWIRQSVERAIMNQSRTIRLPVHVIKELNVYLRAQRHLEAQLGHEPVIEDIAHLVGKSVEDVRRVMSLNERVASLDAPLDIDPMLTIGESIPDDQHDGPEAILQNAEVERYVREWLKQLNEKQRIVIERRYGLNGYEVCTLEDLAANLNLTRERVRQIQIEALEQLRRILRRYGVTSDVLL</sequence>
<evidence type="ECO:0000256" key="2">
    <source>
        <dbReference type="ARBA" id="ARBA00023015"/>
    </source>
</evidence>
<comment type="subcellular location">
    <subcellularLocation>
        <location evidence="6">Cytoplasm</location>
    </subcellularLocation>
</comment>
<dbReference type="PANTHER" id="PTHR30603:SF67">
    <property type="entry name" value="RNA POLYMERASE SIGMA FACTOR RPOS"/>
    <property type="match status" value="1"/>
</dbReference>
<feature type="region of interest" description="Disordered" evidence="7">
    <location>
        <begin position="16"/>
        <end position="44"/>
    </location>
</feature>
<dbReference type="PROSITE" id="PS00715">
    <property type="entry name" value="SIGMA70_1"/>
    <property type="match status" value="1"/>
</dbReference>
<evidence type="ECO:0000313" key="12">
    <source>
        <dbReference type="Proteomes" id="UP000255108"/>
    </source>
</evidence>
<dbReference type="InterPro" id="IPR000943">
    <property type="entry name" value="RNA_pol_sigma70"/>
</dbReference>
<evidence type="ECO:0000256" key="5">
    <source>
        <dbReference type="ARBA" id="ARBA00023163"/>
    </source>
</evidence>
<feature type="region of interest" description="Sigma-70 factor domain-3" evidence="6">
    <location>
        <begin position="167"/>
        <end position="242"/>
    </location>
</feature>
<dbReference type="InterPro" id="IPR007624">
    <property type="entry name" value="RNA_pol_sigma70_r3"/>
</dbReference>
<dbReference type="FunFam" id="1.10.601.10:FF:000001">
    <property type="entry name" value="RNA polymerase sigma factor SigA"/>
    <property type="match status" value="1"/>
</dbReference>
<dbReference type="Proteomes" id="UP000255108">
    <property type="component" value="Unassembled WGS sequence"/>
</dbReference>
<evidence type="ECO:0000313" key="13">
    <source>
        <dbReference type="Proteomes" id="UP000295794"/>
    </source>
</evidence>
<dbReference type="SUPFAM" id="SSF88946">
    <property type="entry name" value="Sigma2 domain of RNA polymerase sigma factors"/>
    <property type="match status" value="1"/>
</dbReference>
<keyword evidence="4 6" id="KW-0238">DNA-binding</keyword>
<dbReference type="Gene3D" id="1.10.10.10">
    <property type="entry name" value="Winged helix-like DNA-binding domain superfamily/Winged helix DNA-binding domain"/>
    <property type="match status" value="2"/>
</dbReference>
<evidence type="ECO:0000313" key="11">
    <source>
        <dbReference type="EMBL" id="TCU82415.1"/>
    </source>
</evidence>
<reference evidence="10 12" key="1">
    <citation type="submission" date="2018-06" db="EMBL/GenBank/DDBJ databases">
        <authorList>
            <consortium name="Pathogen Informatics"/>
            <person name="Doyle S."/>
        </authorList>
    </citation>
    <scope>NUCLEOTIDE SEQUENCE [LARGE SCALE GENOMIC DNA]</scope>
    <source>
        <strain evidence="10 12">NCTC11159</strain>
    </source>
</reference>
<feature type="domain" description="RNA polymerase sigma-70" evidence="8">
    <location>
        <begin position="111"/>
        <end position="124"/>
    </location>
</feature>
<evidence type="ECO:0000256" key="3">
    <source>
        <dbReference type="ARBA" id="ARBA00023082"/>
    </source>
</evidence>
<keyword evidence="3 6" id="KW-0731">Sigma factor</keyword>
<feature type="region of interest" description="Sigma-70 factor domain-1" evidence="6">
    <location>
        <begin position="49"/>
        <end position="82"/>
    </location>
</feature>
<dbReference type="InterPro" id="IPR036388">
    <property type="entry name" value="WH-like_DNA-bd_sf"/>
</dbReference>
<dbReference type="GO" id="GO:0003677">
    <property type="term" value="F:DNA binding"/>
    <property type="evidence" value="ECO:0007669"/>
    <property type="project" value="UniProtKB-UniRule"/>
</dbReference>
<feature type="region of interest" description="Sigma-70 factor domain-4" evidence="6">
    <location>
        <begin position="255"/>
        <end position="308"/>
    </location>
</feature>
<dbReference type="InterPro" id="IPR007627">
    <property type="entry name" value="RNA_pol_sigma70_r2"/>
</dbReference>
<dbReference type="EMBL" id="SMBT01000015">
    <property type="protein sequence ID" value="TCU82415.1"/>
    <property type="molecule type" value="Genomic_DNA"/>
</dbReference>
<dbReference type="InterPro" id="IPR012761">
    <property type="entry name" value="RNA_pol_sigma_RpoS"/>
</dbReference>
<reference evidence="11 13" key="2">
    <citation type="submission" date="2019-03" db="EMBL/GenBank/DDBJ databases">
        <title>Genomic Encyclopedia of Type Strains, Phase IV (KMG-IV): sequencing the most valuable type-strain genomes for metagenomic binning, comparative biology and taxonomic classification.</title>
        <authorList>
            <person name="Goeker M."/>
        </authorList>
    </citation>
    <scope>NUCLEOTIDE SEQUENCE [LARGE SCALE GENOMIC DNA]</scope>
    <source>
        <strain evidence="11 13">DSM 3764</strain>
    </source>
</reference>
<evidence type="ECO:0000256" key="7">
    <source>
        <dbReference type="SAM" id="MobiDB-lite"/>
    </source>
</evidence>
<dbReference type="SUPFAM" id="SSF88659">
    <property type="entry name" value="Sigma3 and sigma4 domains of RNA polymerase sigma factors"/>
    <property type="match status" value="2"/>
</dbReference>
<evidence type="ECO:0000259" key="9">
    <source>
        <dbReference type="PROSITE" id="PS00716"/>
    </source>
</evidence>
<dbReference type="InterPro" id="IPR013325">
    <property type="entry name" value="RNA_pol_sigma_r2"/>
</dbReference>
<dbReference type="CDD" id="cd06171">
    <property type="entry name" value="Sigma70_r4"/>
    <property type="match status" value="1"/>
</dbReference>
<dbReference type="InterPro" id="IPR009042">
    <property type="entry name" value="RNA_pol_sigma70_r1_2"/>
</dbReference>
<dbReference type="GO" id="GO:0016987">
    <property type="term" value="F:sigma factor activity"/>
    <property type="evidence" value="ECO:0007669"/>
    <property type="project" value="UniProtKB-UniRule"/>
</dbReference>
<name>A0A377QA82_9NEIS</name>
<dbReference type="NCBIfam" id="TIGR02937">
    <property type="entry name" value="sigma70-ECF"/>
    <property type="match status" value="1"/>
</dbReference>
<keyword evidence="1 6" id="KW-0963">Cytoplasm</keyword>
<dbReference type="AlphaFoldDB" id="A0A377QA82"/>
<proteinExistence type="inferred from homology"/>
<evidence type="ECO:0000256" key="4">
    <source>
        <dbReference type="ARBA" id="ARBA00023125"/>
    </source>
</evidence>
<comment type="subunit">
    <text evidence="6">Interacts with the RNA polymerase core enzyme.</text>
</comment>
<keyword evidence="2 6" id="KW-0805">Transcription regulation</keyword>
<keyword evidence="5 6" id="KW-0804">Transcription</keyword>
<dbReference type="Proteomes" id="UP000295794">
    <property type="component" value="Unassembled WGS sequence"/>
</dbReference>
<dbReference type="InterPro" id="IPR007630">
    <property type="entry name" value="RNA_pol_sigma70_r4"/>
</dbReference>
<comment type="function">
    <text evidence="6">Sigma factors are initiation factors that promote the attachment of RNA polymerase to specific initiation sites and are then released. This sigma factor is the master transcriptional regulator of the stationary phase and the general stress response.</text>
</comment>
<dbReference type="NCBIfam" id="TIGR02394">
    <property type="entry name" value="rpoS_proteo"/>
    <property type="match status" value="1"/>
</dbReference>
<feature type="short sequence motif" description="Interaction with polymerase core subunit RpoC" evidence="6">
    <location>
        <begin position="111"/>
        <end position="114"/>
    </location>
</feature>
<dbReference type="InterPro" id="IPR050239">
    <property type="entry name" value="Sigma-70_RNA_pol_init_factors"/>
</dbReference>
<evidence type="ECO:0000256" key="6">
    <source>
        <dbReference type="HAMAP-Rule" id="MF_00959"/>
    </source>
</evidence>
<feature type="region of interest" description="Sigma-70 factor domain-2" evidence="6">
    <location>
        <begin position="87"/>
        <end position="157"/>
    </location>
</feature>
<gene>
    <name evidence="6 10" type="primary">rpoS</name>
    <name evidence="11" type="ORF">EV682_11554</name>
    <name evidence="10" type="ORF">NCTC11159_02714</name>
</gene>
<feature type="compositionally biased region" description="Acidic residues" evidence="7">
    <location>
        <begin position="25"/>
        <end position="38"/>
    </location>
</feature>
<dbReference type="Pfam" id="PF00140">
    <property type="entry name" value="Sigma70_r1_2"/>
    <property type="match status" value="1"/>
</dbReference>
<dbReference type="Pfam" id="PF04545">
    <property type="entry name" value="Sigma70_r4"/>
    <property type="match status" value="1"/>
</dbReference>
<dbReference type="NCBIfam" id="NF004207">
    <property type="entry name" value="PRK05657.1"/>
    <property type="match status" value="1"/>
</dbReference>
<dbReference type="PROSITE" id="PS00716">
    <property type="entry name" value="SIGMA70_2"/>
    <property type="match status" value="1"/>
</dbReference>
<dbReference type="HAMAP" id="MF_00959">
    <property type="entry name" value="Sigma70_RpoS"/>
    <property type="match status" value="1"/>
</dbReference>
<accession>A0A377QA82</accession>
<dbReference type="GO" id="GO:0006352">
    <property type="term" value="P:DNA-templated transcription initiation"/>
    <property type="evidence" value="ECO:0007669"/>
    <property type="project" value="UniProtKB-UniRule"/>
</dbReference>
<protein>
    <recommendedName>
        <fullName evidence="6">RNA polymerase sigma factor RpoS</fullName>
    </recommendedName>
    <alternativeName>
        <fullName evidence="6">Sigma S</fullName>
    </alternativeName>
    <alternativeName>
        <fullName evidence="6">Sigma-38</fullName>
    </alternativeName>
</protein>